<name>A0A158P5Y9_ANGCA</name>
<organism evidence="2 3">
    <name type="scientific">Angiostrongylus cantonensis</name>
    <name type="common">Rat lungworm</name>
    <dbReference type="NCBI Taxonomy" id="6313"/>
    <lineage>
        <taxon>Eukaryota</taxon>
        <taxon>Metazoa</taxon>
        <taxon>Ecdysozoa</taxon>
        <taxon>Nematoda</taxon>
        <taxon>Chromadorea</taxon>
        <taxon>Rhabditida</taxon>
        <taxon>Rhabditina</taxon>
        <taxon>Rhabditomorpha</taxon>
        <taxon>Strongyloidea</taxon>
        <taxon>Metastrongylidae</taxon>
        <taxon>Angiostrongylus</taxon>
    </lineage>
</organism>
<dbReference type="WBParaSite" id="ACAC_0000037801-mRNA-1">
    <property type="protein sequence ID" value="ACAC_0000037801-mRNA-1"/>
    <property type="gene ID" value="ACAC_0000037801"/>
</dbReference>
<reference evidence="3" key="2">
    <citation type="submission" date="2016-04" db="UniProtKB">
        <authorList>
            <consortium name="WormBaseParasite"/>
        </authorList>
    </citation>
    <scope>IDENTIFICATION</scope>
</reference>
<feature type="region of interest" description="Disordered" evidence="1">
    <location>
        <begin position="104"/>
        <end position="170"/>
    </location>
</feature>
<proteinExistence type="predicted"/>
<evidence type="ECO:0000313" key="2">
    <source>
        <dbReference type="Proteomes" id="UP000035642"/>
    </source>
</evidence>
<reference evidence="2" key="1">
    <citation type="submission" date="2012-09" db="EMBL/GenBank/DDBJ databases">
        <authorList>
            <person name="Martin A.A."/>
        </authorList>
    </citation>
    <scope>NUCLEOTIDE SEQUENCE</scope>
</reference>
<dbReference type="Proteomes" id="UP000035642">
    <property type="component" value="Unassembled WGS sequence"/>
</dbReference>
<sequence>MEEFREGLNIRKDSIQTKDGNKRALAGSRRRRTQKLVDVNRVLVGYWSVTVSYRICEWEMDNNRYQEVVFPYSTSSASEVSMLLHIGITAFSVAILSLTECCGKKPASEPDPKESPVKPKSVEVAADQKDTKSTHSGDPKKKSEGADDVGYESCPDMTPEELAKVVAAPK</sequence>
<accession>A0A158P5Y9</accession>
<evidence type="ECO:0000256" key="1">
    <source>
        <dbReference type="SAM" id="MobiDB-lite"/>
    </source>
</evidence>
<feature type="compositionally biased region" description="Basic and acidic residues" evidence="1">
    <location>
        <begin position="104"/>
        <end position="145"/>
    </location>
</feature>
<evidence type="ECO:0000313" key="3">
    <source>
        <dbReference type="WBParaSite" id="ACAC_0000037801-mRNA-1"/>
    </source>
</evidence>
<dbReference type="AlphaFoldDB" id="A0A158P5Y9"/>
<keyword evidence="2" id="KW-1185">Reference proteome</keyword>
<protein>
    <submittedName>
        <fullName evidence="3">Uncharacterized protein</fullName>
    </submittedName>
</protein>